<comment type="caution">
    <text evidence="7">The sequence shown here is derived from an EMBL/GenBank/DDBJ whole genome shotgun (WGS) entry which is preliminary data.</text>
</comment>
<feature type="domain" description="RING-type" evidence="5">
    <location>
        <begin position="86"/>
        <end position="130"/>
    </location>
</feature>
<feature type="domain" description="TRAF-type" evidence="6">
    <location>
        <begin position="173"/>
        <end position="226"/>
    </location>
</feature>
<dbReference type="PANTHER" id="PTHR10131:SF148">
    <property type="entry name" value="TNF RECEPTOR-ASSOCIATED FACTOR"/>
    <property type="match status" value="1"/>
</dbReference>
<dbReference type="SUPFAM" id="SSF57850">
    <property type="entry name" value="RING/U-box"/>
    <property type="match status" value="1"/>
</dbReference>
<feature type="zinc finger region" description="TRAF-type" evidence="4">
    <location>
        <begin position="173"/>
        <end position="226"/>
    </location>
</feature>
<evidence type="ECO:0000259" key="5">
    <source>
        <dbReference type="PROSITE" id="PS50089"/>
    </source>
</evidence>
<dbReference type="PANTHER" id="PTHR10131">
    <property type="entry name" value="TNF RECEPTOR ASSOCIATED FACTOR"/>
    <property type="match status" value="1"/>
</dbReference>
<dbReference type="InterPro" id="IPR027370">
    <property type="entry name" value="Znf-RING_euk"/>
</dbReference>
<feature type="zinc finger region" description="TRAF-type" evidence="4">
    <location>
        <begin position="230"/>
        <end position="276"/>
    </location>
</feature>
<dbReference type="InterPro" id="IPR001293">
    <property type="entry name" value="Znf_TRAF"/>
</dbReference>
<proteinExistence type="predicted"/>
<evidence type="ECO:0000313" key="8">
    <source>
        <dbReference type="Proteomes" id="UP001159427"/>
    </source>
</evidence>
<organism evidence="7 8">
    <name type="scientific">Porites evermanni</name>
    <dbReference type="NCBI Taxonomy" id="104178"/>
    <lineage>
        <taxon>Eukaryota</taxon>
        <taxon>Metazoa</taxon>
        <taxon>Cnidaria</taxon>
        <taxon>Anthozoa</taxon>
        <taxon>Hexacorallia</taxon>
        <taxon>Scleractinia</taxon>
        <taxon>Fungiina</taxon>
        <taxon>Poritidae</taxon>
        <taxon>Porites</taxon>
    </lineage>
</organism>
<dbReference type="SMART" id="SM00184">
    <property type="entry name" value="RING"/>
    <property type="match status" value="1"/>
</dbReference>
<accession>A0ABN8MQ70</accession>
<dbReference type="Proteomes" id="UP001159427">
    <property type="component" value="Unassembled WGS sequence"/>
</dbReference>
<evidence type="ECO:0000259" key="6">
    <source>
        <dbReference type="PROSITE" id="PS50145"/>
    </source>
</evidence>
<dbReference type="SUPFAM" id="SSF49599">
    <property type="entry name" value="TRAF domain-like"/>
    <property type="match status" value="2"/>
</dbReference>
<keyword evidence="8" id="KW-1185">Reference proteome</keyword>
<gene>
    <name evidence="7" type="ORF">PEVE_00039173</name>
</gene>
<evidence type="ECO:0000256" key="4">
    <source>
        <dbReference type="PROSITE-ProRule" id="PRU00207"/>
    </source>
</evidence>
<dbReference type="InterPro" id="IPR013083">
    <property type="entry name" value="Znf_RING/FYVE/PHD"/>
</dbReference>
<dbReference type="PROSITE" id="PS00518">
    <property type="entry name" value="ZF_RING_1"/>
    <property type="match status" value="1"/>
</dbReference>
<evidence type="ECO:0000256" key="1">
    <source>
        <dbReference type="ARBA" id="ARBA00022723"/>
    </source>
</evidence>
<evidence type="ECO:0000256" key="3">
    <source>
        <dbReference type="ARBA" id="ARBA00022833"/>
    </source>
</evidence>
<dbReference type="Gene3D" id="3.30.40.10">
    <property type="entry name" value="Zinc/RING finger domain, C3HC4 (zinc finger)"/>
    <property type="match status" value="3"/>
</dbReference>
<dbReference type="InterPro" id="IPR001841">
    <property type="entry name" value="Znf_RING"/>
</dbReference>
<keyword evidence="1 4" id="KW-0479">Metal-binding</keyword>
<evidence type="ECO:0000313" key="7">
    <source>
        <dbReference type="EMBL" id="CAH3032894.1"/>
    </source>
</evidence>
<dbReference type="Pfam" id="PF02176">
    <property type="entry name" value="zf-TRAF"/>
    <property type="match status" value="2"/>
</dbReference>
<sequence>MIMNLDRHHLVCPSKYFLQYEKRMPKTLGLWEWGCPKRCDTTILENEKTLGTRLALTAMAEVGKGRSVPSGHDEQFVKPPGEDLQCIICFLPLKEPVLTRCGHRFCWQCLEEYMRRQEQEGHQITCPSDREALERNKYIFPDKLAERRVLSLVIKCPSECCEWTGELREKENHLTSCPWKIVSCTNEKCGENVARKDLTEHVANACVWRILSCLHCQERHPLCQMEVSDHVKNTCPLTEVPCPYEWLGCFLKIQREVLESHLEGETRYHLHLSCCKLNDTKDEVRNLQLEVGERAQAVQNQFEERVQALQNHFEDRLRAIQNRSEERVQALENRFEERVNLLTVTSDKVRKNLSFTRIICAVAVVILAALSGMSNHQSAISDLKTEMEGRVDEVQKHLKEKTDLFTLDSGNHKQKIRQFETKIQALTTRLDSPRVVCDEKATAWDSRPDLSSIMSLNQHNVECPQGLFLARFQLKAETNMEQLISFDWDMMHRVSYHYHCCKFIL</sequence>
<keyword evidence="2 4" id="KW-0863">Zinc-finger</keyword>
<dbReference type="PROSITE" id="PS50089">
    <property type="entry name" value="ZF_RING_2"/>
    <property type="match status" value="1"/>
</dbReference>
<keyword evidence="3 4" id="KW-0862">Zinc</keyword>
<protein>
    <submittedName>
        <fullName evidence="7">Uncharacterized protein</fullName>
    </submittedName>
</protein>
<name>A0ABN8MQ70_9CNID</name>
<feature type="domain" description="TRAF-type" evidence="6">
    <location>
        <begin position="230"/>
        <end position="276"/>
    </location>
</feature>
<dbReference type="EMBL" id="CALNXI010000685">
    <property type="protein sequence ID" value="CAH3032894.1"/>
    <property type="molecule type" value="Genomic_DNA"/>
</dbReference>
<reference evidence="7 8" key="1">
    <citation type="submission" date="2022-05" db="EMBL/GenBank/DDBJ databases">
        <authorList>
            <consortium name="Genoscope - CEA"/>
            <person name="William W."/>
        </authorList>
    </citation>
    <scope>NUCLEOTIDE SEQUENCE [LARGE SCALE GENOMIC DNA]</scope>
</reference>
<dbReference type="PROSITE" id="PS50145">
    <property type="entry name" value="ZF_TRAF"/>
    <property type="match status" value="2"/>
</dbReference>
<evidence type="ECO:0000256" key="2">
    <source>
        <dbReference type="ARBA" id="ARBA00022771"/>
    </source>
</evidence>
<dbReference type="InterPro" id="IPR017907">
    <property type="entry name" value="Znf_RING_CS"/>
</dbReference>
<dbReference type="Pfam" id="PF13445">
    <property type="entry name" value="zf-RING_UBOX"/>
    <property type="match status" value="1"/>
</dbReference>